<evidence type="ECO:0000313" key="2">
    <source>
        <dbReference type="EMBL" id="GIF86538.1"/>
    </source>
</evidence>
<keyword evidence="3" id="KW-1185">Reference proteome</keyword>
<dbReference type="RefSeq" id="WP_203757641.1">
    <property type="nucleotide sequence ID" value="NZ_BONF01000083.1"/>
</dbReference>
<name>A0A8J3JWY1_9ACTN</name>
<evidence type="ECO:0000313" key="3">
    <source>
        <dbReference type="Proteomes" id="UP000601223"/>
    </source>
</evidence>
<evidence type="ECO:0000256" key="1">
    <source>
        <dbReference type="SAM" id="Phobius"/>
    </source>
</evidence>
<reference evidence="2 3" key="1">
    <citation type="submission" date="2021-01" db="EMBL/GenBank/DDBJ databases">
        <title>Whole genome shotgun sequence of Catellatospora bangladeshensis NBRC 107357.</title>
        <authorList>
            <person name="Komaki H."/>
            <person name="Tamura T."/>
        </authorList>
    </citation>
    <scope>NUCLEOTIDE SEQUENCE [LARGE SCALE GENOMIC DNA]</scope>
    <source>
        <strain evidence="2 3">NBRC 107357</strain>
    </source>
</reference>
<keyword evidence="1" id="KW-0472">Membrane</keyword>
<dbReference type="Proteomes" id="UP000601223">
    <property type="component" value="Unassembled WGS sequence"/>
</dbReference>
<keyword evidence="1" id="KW-1133">Transmembrane helix</keyword>
<organism evidence="2 3">
    <name type="scientific">Catellatospora bangladeshensis</name>
    <dbReference type="NCBI Taxonomy" id="310355"/>
    <lineage>
        <taxon>Bacteria</taxon>
        <taxon>Bacillati</taxon>
        <taxon>Actinomycetota</taxon>
        <taxon>Actinomycetes</taxon>
        <taxon>Micromonosporales</taxon>
        <taxon>Micromonosporaceae</taxon>
        <taxon>Catellatospora</taxon>
    </lineage>
</organism>
<gene>
    <name evidence="2" type="ORF">Cba03nite_78870</name>
</gene>
<proteinExistence type="predicted"/>
<sequence length="517" mass="55619">MLDDDAARLAVGAARVIIAPMAAQAWAAIKREVVSIFAWDGEERALWVEQQLDATRQDAVNGRLDQSRAVGKWEGLIEDLLRRHPEVGGQLAEIASVHHQESPHSSTYNQGDVTGRQNQLHVGPGGAFSNSGDIHLGDKVDNRKNFNFRLGAGIAILVLLLGGGVGAVVWGPWSSPGADGDDLHTFSDSISHWTPISDAGIPADHSIRSIVCVSADLCWMPGITQNKGGFLGRFADGKFTTVSEVAEAPPMSVACRMPTDCWGGAPTARNAAWHYDGKTWQLAQGTDNGIELSRLEFFRCDTTAACVATEDDESCKGAVTWDGTSWQRLPEHDWSGGAQCSPHCPEVTSCDFFGADTGSHNPSDWRLRNGTWNKYADDPAGITLSDAIRSTCWSPGECMTLYTKATGPSAKPDRVVFAIDSRGFKKIAGLNEGFPEDFYAFGLTCASASNCFVFGATADNGSDPRGAMWHWDGHSWQTVQLPAETNFVYEVSCVDDMCLALTSTNTGVVLLRGTADA</sequence>
<keyword evidence="1" id="KW-0812">Transmembrane</keyword>
<dbReference type="AlphaFoldDB" id="A0A8J3JWY1"/>
<accession>A0A8J3JWY1</accession>
<comment type="caution">
    <text evidence="2">The sequence shown here is derived from an EMBL/GenBank/DDBJ whole genome shotgun (WGS) entry which is preliminary data.</text>
</comment>
<dbReference type="EMBL" id="BONF01000083">
    <property type="protein sequence ID" value="GIF86538.1"/>
    <property type="molecule type" value="Genomic_DNA"/>
</dbReference>
<protein>
    <submittedName>
        <fullName evidence="2">Uncharacterized protein</fullName>
    </submittedName>
</protein>
<feature type="transmembrane region" description="Helical" evidence="1">
    <location>
        <begin position="150"/>
        <end position="173"/>
    </location>
</feature>